<dbReference type="PROSITE" id="PS50240">
    <property type="entry name" value="TRYPSIN_DOM"/>
    <property type="match status" value="3"/>
</dbReference>
<dbReference type="EnsemblMetazoa" id="AALFPA23_016530.R24097">
    <property type="protein sequence ID" value="AALFPA23_016530.P24097"/>
    <property type="gene ID" value="AALFPA23_016530"/>
</dbReference>
<feature type="domain" description="Peptidase S1" evidence="3">
    <location>
        <begin position="558"/>
        <end position="819"/>
    </location>
</feature>
<organism evidence="4 5">
    <name type="scientific">Aedes albopictus</name>
    <name type="common">Asian tiger mosquito</name>
    <name type="synonym">Stegomyia albopicta</name>
    <dbReference type="NCBI Taxonomy" id="7160"/>
    <lineage>
        <taxon>Eukaryota</taxon>
        <taxon>Metazoa</taxon>
        <taxon>Ecdysozoa</taxon>
        <taxon>Arthropoda</taxon>
        <taxon>Hexapoda</taxon>
        <taxon>Insecta</taxon>
        <taxon>Pterygota</taxon>
        <taxon>Neoptera</taxon>
        <taxon>Endopterygota</taxon>
        <taxon>Diptera</taxon>
        <taxon>Nematocera</taxon>
        <taxon>Culicoidea</taxon>
        <taxon>Culicidae</taxon>
        <taxon>Culicinae</taxon>
        <taxon>Aedini</taxon>
        <taxon>Aedes</taxon>
        <taxon>Stegomyia</taxon>
    </lineage>
</organism>
<dbReference type="PROSITE" id="PS00134">
    <property type="entry name" value="TRYPSIN_HIS"/>
    <property type="match status" value="1"/>
</dbReference>
<dbReference type="GeneID" id="109422070"/>
<feature type="chain" id="PRO_5045156738" description="Peptidase S1 domain-containing protein" evidence="2">
    <location>
        <begin position="22"/>
        <end position="1016"/>
    </location>
</feature>
<dbReference type="CDD" id="cd00190">
    <property type="entry name" value="Tryp_SPc"/>
    <property type="match status" value="1"/>
</dbReference>
<feature type="signal peptide" evidence="2">
    <location>
        <begin position="1"/>
        <end position="21"/>
    </location>
</feature>
<reference evidence="5" key="1">
    <citation type="journal article" date="2015" name="Proc. Natl. Acad. Sci. U.S.A.">
        <title>Genome sequence of the Asian Tiger mosquito, Aedes albopictus, reveals insights into its biology, genetics, and evolution.</title>
        <authorList>
            <person name="Chen X.G."/>
            <person name="Jiang X."/>
            <person name="Gu J."/>
            <person name="Xu M."/>
            <person name="Wu Y."/>
            <person name="Deng Y."/>
            <person name="Zhang C."/>
            <person name="Bonizzoni M."/>
            <person name="Dermauw W."/>
            <person name="Vontas J."/>
            <person name="Armbruster P."/>
            <person name="Huang X."/>
            <person name="Yang Y."/>
            <person name="Zhang H."/>
            <person name="He W."/>
            <person name="Peng H."/>
            <person name="Liu Y."/>
            <person name="Wu K."/>
            <person name="Chen J."/>
            <person name="Lirakis M."/>
            <person name="Topalis P."/>
            <person name="Van Leeuwen T."/>
            <person name="Hall A.B."/>
            <person name="Jiang X."/>
            <person name="Thorpe C."/>
            <person name="Mueller R.L."/>
            <person name="Sun C."/>
            <person name="Waterhouse R.M."/>
            <person name="Yan G."/>
            <person name="Tu Z.J."/>
            <person name="Fang X."/>
            <person name="James A.A."/>
        </authorList>
    </citation>
    <scope>NUCLEOTIDE SEQUENCE [LARGE SCALE GENOMIC DNA]</scope>
    <source>
        <strain evidence="5">Foshan</strain>
    </source>
</reference>
<dbReference type="PANTHER" id="PTHR24260">
    <property type="match status" value="1"/>
</dbReference>
<evidence type="ECO:0000313" key="4">
    <source>
        <dbReference type="EnsemblMetazoa" id="AALFPA23_016530.P24097"/>
    </source>
</evidence>
<keyword evidence="5" id="KW-1185">Reference proteome</keyword>
<evidence type="ECO:0000313" key="5">
    <source>
        <dbReference type="Proteomes" id="UP000069940"/>
    </source>
</evidence>
<dbReference type="SUPFAM" id="SSF50494">
    <property type="entry name" value="Trypsin-like serine proteases"/>
    <property type="match status" value="4"/>
</dbReference>
<reference evidence="4" key="2">
    <citation type="submission" date="2025-05" db="UniProtKB">
        <authorList>
            <consortium name="EnsemblMetazoa"/>
        </authorList>
    </citation>
    <scope>IDENTIFICATION</scope>
    <source>
        <strain evidence="4">Foshan</strain>
    </source>
</reference>
<protein>
    <recommendedName>
        <fullName evidence="3">Peptidase S1 domain-containing protein</fullName>
    </recommendedName>
</protein>
<proteinExistence type="inferred from homology"/>
<feature type="domain" description="Peptidase S1" evidence="3">
    <location>
        <begin position="318"/>
        <end position="547"/>
    </location>
</feature>
<feature type="domain" description="Peptidase S1" evidence="3">
    <location>
        <begin position="37"/>
        <end position="290"/>
    </location>
</feature>
<dbReference type="Gene3D" id="2.40.10.10">
    <property type="entry name" value="Trypsin-like serine proteases"/>
    <property type="match status" value="4"/>
</dbReference>
<dbReference type="Pfam" id="PF00089">
    <property type="entry name" value="Trypsin"/>
    <property type="match status" value="4"/>
</dbReference>
<keyword evidence="2" id="KW-0732">Signal</keyword>
<evidence type="ECO:0000259" key="3">
    <source>
        <dbReference type="PROSITE" id="PS50240"/>
    </source>
</evidence>
<dbReference type="InterPro" id="IPR001254">
    <property type="entry name" value="Trypsin_dom"/>
</dbReference>
<dbReference type="RefSeq" id="XP_062700832.1">
    <property type="nucleotide sequence ID" value="XM_062844848.1"/>
</dbReference>
<evidence type="ECO:0000256" key="1">
    <source>
        <dbReference type="ARBA" id="ARBA00024195"/>
    </source>
</evidence>
<dbReference type="Proteomes" id="UP000069940">
    <property type="component" value="Unassembled WGS sequence"/>
</dbReference>
<dbReference type="InterPro" id="IPR043504">
    <property type="entry name" value="Peptidase_S1_PA_chymotrypsin"/>
</dbReference>
<dbReference type="InterPro" id="IPR051333">
    <property type="entry name" value="CLIP_Serine_Protease"/>
</dbReference>
<accession>A0ABM1ZA52</accession>
<dbReference type="InterPro" id="IPR018114">
    <property type="entry name" value="TRYPSIN_HIS"/>
</dbReference>
<dbReference type="InterPro" id="IPR009003">
    <property type="entry name" value="Peptidase_S1_PA"/>
</dbReference>
<dbReference type="SMART" id="SM00020">
    <property type="entry name" value="Tryp_SPc"/>
    <property type="match status" value="2"/>
</dbReference>
<evidence type="ECO:0000256" key="2">
    <source>
        <dbReference type="SAM" id="SignalP"/>
    </source>
</evidence>
<name>A0ABM1ZA52_AEDAL</name>
<dbReference type="PANTHER" id="PTHR24260:SF143">
    <property type="entry name" value="SERINE PROTEASE GD-LIKE PROTEIN"/>
    <property type="match status" value="1"/>
</dbReference>
<sequence length="1016" mass="114594">MCKLVCFMVWSLLCLPEFVLPQATYQCGIRQHGVLPLVGKGSEVEEGHWPWHAAVFQRLKSDDPFKYGCGGTLVNERHVLTAAHCVVKRIARNQLPAITYEIELHFGQHQLSNVTDSVVIRDVSKAHVHPQYALNRNDIAVLAMRLPVDYSDTVIPICLDQKVDSDLRELEGQRGWITGWGKTENGNLSDILQTASMTVIGYVSCLKDDPLLNGHVLNENVFCAGSQNKADPGLASSGSGMYISDGDRWILRGIVSLGKYNELKQEVEPLKYTVFVNVQPYLIWIKEVIAESEPRKDRTQKRISELECERFQSLAVQLHNGDCVNNRYRHDVLIFDATVMECNGVLVEENHVITTCSCIRSRQFAFQYQEATVMIDSYGNVQISEMFCHPKYTGFKKHYDIAIIKLNASVSLGFTLIPTCLANNWTENLYDTLIQTLFVSEWFGNNMTLIVSEDNRLTSEKECSASMRTDELCVRSSDHSLYQNNSELIDKASWGAALQTFSNRSCMPTLVGLMVRNVKKNSLPTPSWVDLYTRVSSYLDWIEQGVWNVQPKEIQLSILGSEPRTTADAEFSDNYNVDILHWSSNSSAFEPRCSGTVISVKHVLTTAQCVTNGTIGKPLAADMFELHFGKYPKGQRTENDYIRYVSEVQVHPEHSVNDIAILVTSWPVRKSQYVAHCSFINSSDFMYSVTTEVSLTGWSIGKTDKPNNESKDNFYYSTEGKSRRVCLQNTTICDYIFILDRQECSKVGLRLSVNQFCASYPNEQVRIIADHGSGMRLFINYTWVLAGVVSSETKGNDGKTYTILTNAQPYISWIDGIMSGGKIKRISERECERFSSYVTKKRGACYHSFGHIVRLYDISKEYVCLGVLVKENRVLTSCQCTRYPNRPSKVQLQDGTLVDISKKICHPDYNSTTLRHDLAVLELATAVDPEAVEIACLANADTEDLLNPVVQVASWQRATVSILIQNLFLELVLSIRLESRQTFHQKLPFSWSTSVATVSHLVRCVADSDGKDAHYF</sequence>
<comment type="similarity">
    <text evidence="1">Belongs to the peptidase S1 family. CLIP subfamily.</text>
</comment>